<keyword evidence="3 10" id="KW-0812">Transmembrane</keyword>
<evidence type="ECO:0000256" key="5">
    <source>
        <dbReference type="ARBA" id="ARBA00023015"/>
    </source>
</evidence>
<keyword evidence="12" id="KW-1133">Transmembrane helix</keyword>
<dbReference type="PANTHER" id="PTHR46621">
    <property type="entry name" value="SNRNA-ACTIVATING PROTEIN COMPLEX SUBUNIT 4"/>
    <property type="match status" value="1"/>
</dbReference>
<dbReference type="InterPro" id="IPR002067">
    <property type="entry name" value="MCP"/>
</dbReference>
<feature type="domain" description="Myb-like" evidence="13">
    <location>
        <begin position="816"/>
        <end position="866"/>
    </location>
</feature>
<evidence type="ECO:0000256" key="2">
    <source>
        <dbReference type="ARBA" id="ARBA00022448"/>
    </source>
</evidence>
<gene>
    <name evidence="15" type="ORF">FRX31_010473</name>
</gene>
<dbReference type="Gene3D" id="1.50.40.10">
    <property type="entry name" value="Mitochondrial carrier domain"/>
    <property type="match status" value="2"/>
</dbReference>
<dbReference type="GO" id="GO:0019185">
    <property type="term" value="C:snRNA-activating protein complex"/>
    <property type="evidence" value="ECO:0007669"/>
    <property type="project" value="TreeGrafter"/>
</dbReference>
<feature type="domain" description="HTH myb-type" evidence="14">
    <location>
        <begin position="716"/>
        <end position="766"/>
    </location>
</feature>
<dbReference type="Pfam" id="PF13921">
    <property type="entry name" value="Myb_DNA-bind_6"/>
    <property type="match status" value="2"/>
</dbReference>
<feature type="repeat" description="Solcar" evidence="10">
    <location>
        <begin position="14"/>
        <end position="106"/>
    </location>
</feature>
<protein>
    <submittedName>
        <fullName evidence="15">Nicotinamide adenine dinucleotide transporter 2 protein</fullName>
    </submittedName>
</protein>
<organism evidence="15 16">
    <name type="scientific">Thalictrum thalictroides</name>
    <name type="common">Rue-anemone</name>
    <name type="synonym">Anemone thalictroides</name>
    <dbReference type="NCBI Taxonomy" id="46969"/>
    <lineage>
        <taxon>Eukaryota</taxon>
        <taxon>Viridiplantae</taxon>
        <taxon>Streptophyta</taxon>
        <taxon>Embryophyta</taxon>
        <taxon>Tracheophyta</taxon>
        <taxon>Spermatophyta</taxon>
        <taxon>Magnoliopsida</taxon>
        <taxon>Ranunculales</taxon>
        <taxon>Ranunculaceae</taxon>
        <taxon>Thalictroideae</taxon>
        <taxon>Thalictrum</taxon>
    </lineage>
</organism>
<dbReference type="InterPro" id="IPR023395">
    <property type="entry name" value="MCP_dom_sf"/>
</dbReference>
<evidence type="ECO:0000256" key="12">
    <source>
        <dbReference type="SAM" id="Phobius"/>
    </source>
</evidence>
<dbReference type="PANTHER" id="PTHR46621:SF1">
    <property type="entry name" value="SNRNA-ACTIVATING PROTEIN COMPLEX SUBUNIT 4"/>
    <property type="match status" value="1"/>
</dbReference>
<evidence type="ECO:0000256" key="8">
    <source>
        <dbReference type="ARBA" id="ARBA00023163"/>
    </source>
</evidence>
<feature type="domain" description="HTH myb-type" evidence="14">
    <location>
        <begin position="658"/>
        <end position="714"/>
    </location>
</feature>
<dbReference type="OrthoDB" id="10266426at2759"/>
<dbReference type="PRINTS" id="PR00926">
    <property type="entry name" value="MITOCARRIER"/>
</dbReference>
<dbReference type="PROSITE" id="PS51294">
    <property type="entry name" value="HTH_MYB"/>
    <property type="match status" value="4"/>
</dbReference>
<evidence type="ECO:0000256" key="7">
    <source>
        <dbReference type="ARBA" id="ARBA00023136"/>
    </source>
</evidence>
<sequence>MSGEGEKSKGKETKDLLCNACAGASAGAISATFVCPLDVIKTRLQVYGLPEVPHSGRKGSLIVSSLKSIIKNEGVRGMYRGLSPTILALLPNWAVYFTVYEQLKSVLQSHVDGDGQLTIGANIIAATGAGVATAITMNPLWVVKTRLQTQGMRSGVVPYTSIFSAFTRIMHEEGIRGLYSGLLPSLAGVSHVAIQFPMYEKTKSYIAKRDGTTADKLSAGQVAIASSVSKLFASTMTYPHEVVRSRLQEQGQSRNSELHYEGVTDCVRKIFRKEGVSGFYRGCATNLMRTMPSTVITFTSYEMIYRHDDCEAKEEVLDEEMEVLQRSEKLTEANPNQIRHSTTITTSCSLEMPSRGSDVEEEDNSETLGAIEKRFAMYGSDCPIKNLEILLSKPELVHTTSTDLENEATNILSIKKPPPEALTDPQQARSYSQSLESIIPLMSPGYPNPNTIYTFFRVIKKNRSYQTCIRIKLVKIKAMLEELKEYIRIHKKFELFCNTKTGRAAYLKKDVNALLVSVRKSTNSHNSKVNDKKLPVLFNGPVENSHVANYRMALMKFPVSLHRKKWSEKDKENLRRGIEQQFQEMLFQKSVELYSGADEFSGDSNTFDNNITSISDIEITPGKIRSFIPKVDWQRLASMYASGRSSAECEARWVNNDDPLINHNSWSNTEDKELISIVQKRGIYNWNEIATTLGTNRTPFQCLARYQRSLNCHIMKQEWTAEDDAQLREAVEACGEYDWQQVASKLERRTGAQCFNRWMRTLNPVRERVGRWTVEEDRHLKVAVMLFKPKMWHKIAQFVPGRTQVQCRERWVNVLDPSLNLQEWTEEEDTKLKAAIVEHGHCWSKVAASVAPRTDNQCRRRWKILLPCEVPLLQAARRIKKSSLISNFVDREKERPGLSCSDFLPLSGIDAPEAENGSSSKEKNTESCSIPNKAICEKSPTEGPLTCKEASMMIDNDIFEPFGGDDSVSMNKKTNKLQLKRERCTEPAHVHNQELPILPSILSRIIVGVDTVKFASDGTTLKKKTRKARGHGDGTKGLQDESVLAVYLESSRTDGAKGNSKFENVLLTKRRKVPKSPSKRNKSTASVKHQEPLSPELPTIFRMTAQENQRPSITQTETISPRKMKHGLQDKLMISSKSFDVSGSESGEGQRQIGDGNSSSCLHLDTAQTNEELDIKRHTLMEVDDIIPETNNGTGYHRFSVCQECHTYGEPDAAAHTQEEMITAGSRMAGEPDKAAHSEEGIITAGSSMASCSLDYFFPCSESIVEDLS</sequence>
<keyword evidence="9" id="KW-0539">Nucleus</keyword>
<accession>A0A7J6WSF6</accession>
<feature type="transmembrane region" description="Helical" evidence="12">
    <location>
        <begin position="119"/>
        <end position="143"/>
    </location>
</feature>
<dbReference type="GO" id="GO:0016020">
    <property type="term" value="C:membrane"/>
    <property type="evidence" value="ECO:0007669"/>
    <property type="project" value="UniProtKB-SubCell"/>
</dbReference>
<dbReference type="PROSITE" id="PS50090">
    <property type="entry name" value="MYB_LIKE"/>
    <property type="match status" value="4"/>
</dbReference>
<keyword evidence="7 10" id="KW-0472">Membrane</keyword>
<dbReference type="Pfam" id="PF00249">
    <property type="entry name" value="Myb_DNA-binding"/>
    <property type="match status" value="1"/>
</dbReference>
<dbReference type="GO" id="GO:0042796">
    <property type="term" value="P:snRNA transcription by RNA polymerase III"/>
    <property type="evidence" value="ECO:0007669"/>
    <property type="project" value="TreeGrafter"/>
</dbReference>
<evidence type="ECO:0000256" key="10">
    <source>
        <dbReference type="PROSITE-ProRule" id="PRU00282"/>
    </source>
</evidence>
<feature type="domain" description="Myb-like" evidence="13">
    <location>
        <begin position="658"/>
        <end position="710"/>
    </location>
</feature>
<dbReference type="SUPFAM" id="SSF46689">
    <property type="entry name" value="Homeodomain-like"/>
    <property type="match status" value="3"/>
</dbReference>
<dbReference type="InterPro" id="IPR051575">
    <property type="entry name" value="Myb-like_DNA-bd"/>
</dbReference>
<keyword evidence="4" id="KW-0677">Repeat</keyword>
<dbReference type="SUPFAM" id="SSF103506">
    <property type="entry name" value="Mitochondrial carrier"/>
    <property type="match status" value="1"/>
</dbReference>
<feature type="repeat" description="Solcar" evidence="10">
    <location>
        <begin position="117"/>
        <end position="205"/>
    </location>
</feature>
<dbReference type="Proteomes" id="UP000554482">
    <property type="component" value="Unassembled WGS sequence"/>
</dbReference>
<feature type="region of interest" description="Disordered" evidence="11">
    <location>
        <begin position="1139"/>
        <end position="1162"/>
    </location>
</feature>
<dbReference type="EMBL" id="JABWDY010011297">
    <property type="protein sequence ID" value="KAF5199943.1"/>
    <property type="molecule type" value="Genomic_DNA"/>
</dbReference>
<dbReference type="InterPro" id="IPR009057">
    <property type="entry name" value="Homeodomain-like_sf"/>
</dbReference>
<comment type="subcellular location">
    <subcellularLocation>
        <location evidence="1">Membrane</location>
        <topology evidence="1">Multi-pass membrane protein</topology>
    </subcellularLocation>
</comment>
<evidence type="ECO:0000256" key="3">
    <source>
        <dbReference type="ARBA" id="ARBA00022692"/>
    </source>
</evidence>
<evidence type="ECO:0000256" key="1">
    <source>
        <dbReference type="ARBA" id="ARBA00004141"/>
    </source>
</evidence>
<feature type="transmembrane region" description="Helical" evidence="12">
    <location>
        <begin position="77"/>
        <end position="99"/>
    </location>
</feature>
<feature type="domain" description="Myb-like" evidence="13">
    <location>
        <begin position="770"/>
        <end position="815"/>
    </location>
</feature>
<dbReference type="CDD" id="cd00167">
    <property type="entry name" value="SANT"/>
    <property type="match status" value="3"/>
</dbReference>
<reference evidence="15 16" key="1">
    <citation type="submission" date="2020-06" db="EMBL/GenBank/DDBJ databases">
        <title>Transcriptomic and genomic resources for Thalictrum thalictroides and T. hernandezii: Facilitating candidate gene discovery in an emerging model plant lineage.</title>
        <authorList>
            <person name="Arias T."/>
            <person name="Riano-Pachon D.M."/>
            <person name="Di Stilio V.S."/>
        </authorList>
    </citation>
    <scope>NUCLEOTIDE SEQUENCE [LARGE SCALE GENOMIC DNA]</scope>
    <source>
        <strain evidence="16">cv. WT478/WT964</strain>
        <tissue evidence="15">Leaves</tissue>
    </source>
</reference>
<keyword evidence="16" id="KW-1185">Reference proteome</keyword>
<dbReference type="GO" id="GO:0001006">
    <property type="term" value="F:RNA polymerase III type 3 promoter sequence-specific DNA binding"/>
    <property type="evidence" value="ECO:0007669"/>
    <property type="project" value="TreeGrafter"/>
</dbReference>
<dbReference type="InterPro" id="IPR017930">
    <property type="entry name" value="Myb_dom"/>
</dbReference>
<evidence type="ECO:0000313" key="16">
    <source>
        <dbReference type="Proteomes" id="UP000554482"/>
    </source>
</evidence>
<evidence type="ECO:0000256" key="11">
    <source>
        <dbReference type="SAM" id="MobiDB-lite"/>
    </source>
</evidence>
<dbReference type="InterPro" id="IPR018108">
    <property type="entry name" value="MCP_transmembrane"/>
</dbReference>
<evidence type="ECO:0000259" key="14">
    <source>
        <dbReference type="PROSITE" id="PS51294"/>
    </source>
</evidence>
<dbReference type="GO" id="GO:0042795">
    <property type="term" value="P:snRNA transcription by RNA polymerase II"/>
    <property type="evidence" value="ECO:0007669"/>
    <property type="project" value="TreeGrafter"/>
</dbReference>
<comment type="caution">
    <text evidence="15">The sequence shown here is derived from an EMBL/GenBank/DDBJ whole genome shotgun (WGS) entry which is preliminary data.</text>
</comment>
<dbReference type="SMART" id="SM00717">
    <property type="entry name" value="SANT"/>
    <property type="match status" value="5"/>
</dbReference>
<dbReference type="FunFam" id="1.50.40.10:FF:000075">
    <property type="entry name" value="Nicotinamide adenine dinucleotide transporter 2, mitochondrial"/>
    <property type="match status" value="1"/>
</dbReference>
<evidence type="ECO:0000256" key="6">
    <source>
        <dbReference type="ARBA" id="ARBA00023125"/>
    </source>
</evidence>
<dbReference type="GO" id="GO:0000978">
    <property type="term" value="F:RNA polymerase II cis-regulatory region sequence-specific DNA binding"/>
    <property type="evidence" value="ECO:0007669"/>
    <property type="project" value="TreeGrafter"/>
</dbReference>
<dbReference type="Gene3D" id="1.10.10.60">
    <property type="entry name" value="Homeodomain-like"/>
    <property type="match status" value="4"/>
</dbReference>
<dbReference type="AlphaFoldDB" id="A0A7J6WSF6"/>
<feature type="domain" description="HTH myb-type" evidence="14">
    <location>
        <begin position="770"/>
        <end position="815"/>
    </location>
</feature>
<feature type="compositionally biased region" description="Basic residues" evidence="11">
    <location>
        <begin position="1068"/>
        <end position="1082"/>
    </location>
</feature>
<dbReference type="PROSITE" id="PS50920">
    <property type="entry name" value="SOLCAR"/>
    <property type="match status" value="3"/>
</dbReference>
<evidence type="ECO:0000259" key="13">
    <source>
        <dbReference type="PROSITE" id="PS50090"/>
    </source>
</evidence>
<proteinExistence type="predicted"/>
<dbReference type="InterPro" id="IPR001005">
    <property type="entry name" value="SANT/Myb"/>
</dbReference>
<keyword evidence="5" id="KW-0805">Transcription regulation</keyword>
<feature type="transmembrane region" description="Helical" evidence="12">
    <location>
        <begin position="178"/>
        <end position="199"/>
    </location>
</feature>
<feature type="domain" description="Myb-like" evidence="13">
    <location>
        <begin position="711"/>
        <end position="762"/>
    </location>
</feature>
<keyword evidence="2" id="KW-0813">Transport</keyword>
<feature type="repeat" description="Solcar" evidence="10">
    <location>
        <begin position="217"/>
        <end position="307"/>
    </location>
</feature>
<evidence type="ECO:0000256" key="4">
    <source>
        <dbReference type="ARBA" id="ARBA00022737"/>
    </source>
</evidence>
<keyword evidence="6" id="KW-0238">DNA-binding</keyword>
<feature type="region of interest" description="Disordered" evidence="11">
    <location>
        <begin position="1054"/>
        <end position="1096"/>
    </location>
</feature>
<dbReference type="Pfam" id="PF00153">
    <property type="entry name" value="Mito_carr"/>
    <property type="match status" value="3"/>
</dbReference>
<keyword evidence="8" id="KW-0804">Transcription</keyword>
<feature type="domain" description="HTH myb-type" evidence="14">
    <location>
        <begin position="816"/>
        <end position="870"/>
    </location>
</feature>
<evidence type="ECO:0000256" key="9">
    <source>
        <dbReference type="ARBA" id="ARBA00023242"/>
    </source>
</evidence>
<name>A0A7J6WSF6_THATH</name>
<dbReference type="GO" id="GO:0055085">
    <property type="term" value="P:transmembrane transport"/>
    <property type="evidence" value="ECO:0007669"/>
    <property type="project" value="InterPro"/>
</dbReference>
<evidence type="ECO:0000313" key="15">
    <source>
        <dbReference type="EMBL" id="KAF5199943.1"/>
    </source>
</evidence>